<reference evidence="2 3" key="1">
    <citation type="submission" date="2018-10" db="EMBL/GenBank/DDBJ databases">
        <title>Propionibacterium australiense Genome Sequencing and Assembly.</title>
        <authorList>
            <person name="Bernier A.-M."/>
            <person name="Bernard K."/>
        </authorList>
    </citation>
    <scope>NUCLEOTIDE SEQUENCE [LARGE SCALE GENOMIC DNA]</scope>
    <source>
        <strain evidence="2 3">NML98A078</strain>
    </source>
</reference>
<accession>A0A8B3FRG5</accession>
<evidence type="ECO:0000256" key="1">
    <source>
        <dbReference type="SAM" id="MobiDB-lite"/>
    </source>
</evidence>
<comment type="caution">
    <text evidence="2">The sequence shown here is derived from an EMBL/GenBank/DDBJ whole genome shotgun (WGS) entry which is preliminary data.</text>
</comment>
<proteinExistence type="predicted"/>
<dbReference type="EMBL" id="RCIW01000014">
    <property type="protein sequence ID" value="RLP08388.1"/>
    <property type="molecule type" value="Genomic_DNA"/>
</dbReference>
<feature type="region of interest" description="Disordered" evidence="1">
    <location>
        <begin position="85"/>
        <end position="105"/>
    </location>
</feature>
<dbReference type="AlphaFoldDB" id="A0A8B3FRG5"/>
<dbReference type="Proteomes" id="UP000279336">
    <property type="component" value="Unassembled WGS sequence"/>
</dbReference>
<feature type="region of interest" description="Disordered" evidence="1">
    <location>
        <begin position="1"/>
        <end position="21"/>
    </location>
</feature>
<feature type="compositionally biased region" description="Basic and acidic residues" evidence="1">
    <location>
        <begin position="12"/>
        <end position="21"/>
    </location>
</feature>
<protein>
    <submittedName>
        <fullName evidence="2">Uncharacterized protein</fullName>
    </submittedName>
</protein>
<gene>
    <name evidence="2" type="ORF">D7U36_09650</name>
</gene>
<sequence>MAHVGQQIARGEPVRPESPEELGYRRFLGQISSQEMMDRLRTWPYTFGRQRDYDDYERGSWDDVLNLRRQGFLSDQEYAELRVITDPMPRPPDDPLPWEKGWQPQ</sequence>
<organism evidence="2 3">
    <name type="scientific">Propionibacterium australiense</name>
    <dbReference type="NCBI Taxonomy" id="119981"/>
    <lineage>
        <taxon>Bacteria</taxon>
        <taxon>Bacillati</taxon>
        <taxon>Actinomycetota</taxon>
        <taxon>Actinomycetes</taxon>
        <taxon>Propionibacteriales</taxon>
        <taxon>Propionibacteriaceae</taxon>
        <taxon>Propionibacterium</taxon>
    </lineage>
</organism>
<evidence type="ECO:0000313" key="2">
    <source>
        <dbReference type="EMBL" id="RLP08388.1"/>
    </source>
</evidence>
<evidence type="ECO:0000313" key="3">
    <source>
        <dbReference type="Proteomes" id="UP000279336"/>
    </source>
</evidence>
<name>A0A8B3FRG5_9ACTN</name>